<accession>A0A3G3JTU5</accession>
<dbReference type="Pfam" id="PF03205">
    <property type="entry name" value="MobB"/>
    <property type="match status" value="1"/>
</dbReference>
<gene>
    <name evidence="2" type="primary">mobB</name>
    <name evidence="2" type="ORF">EAV92_03110</name>
</gene>
<protein>
    <submittedName>
        <fullName evidence="2">Molybdopterin-guanine dinucleotide biosynthesis protein B</fullName>
    </submittedName>
</protein>
<dbReference type="EMBL" id="CP033433">
    <property type="protein sequence ID" value="AYQ71653.1"/>
    <property type="molecule type" value="Genomic_DNA"/>
</dbReference>
<dbReference type="Proteomes" id="UP000269097">
    <property type="component" value="Chromosome"/>
</dbReference>
<dbReference type="NCBIfam" id="TIGR00176">
    <property type="entry name" value="mobB"/>
    <property type="match status" value="1"/>
</dbReference>
<keyword evidence="3" id="KW-1185">Reference proteome</keyword>
<evidence type="ECO:0000313" key="2">
    <source>
        <dbReference type="EMBL" id="AYQ71653.1"/>
    </source>
</evidence>
<organism evidence="2 3">
    <name type="scientific">Cohnella candidum</name>
    <dbReference type="NCBI Taxonomy" id="2674991"/>
    <lineage>
        <taxon>Bacteria</taxon>
        <taxon>Bacillati</taxon>
        <taxon>Bacillota</taxon>
        <taxon>Bacilli</taxon>
        <taxon>Bacillales</taxon>
        <taxon>Paenibacillaceae</taxon>
        <taxon>Cohnella</taxon>
    </lineage>
</organism>
<reference evidence="2 3" key="1">
    <citation type="submission" date="2018-10" db="EMBL/GenBank/DDBJ databases">
        <title>Genome Sequence of Cohnella sp.</title>
        <authorList>
            <person name="Srinivasan S."/>
            <person name="Kim M.K."/>
        </authorList>
    </citation>
    <scope>NUCLEOTIDE SEQUENCE [LARGE SCALE GENOMIC DNA]</scope>
    <source>
        <strain evidence="2 3">18JY8-7</strain>
    </source>
</reference>
<feature type="domain" description="Molybdopterin-guanine dinucleotide biosynthesis protein B (MobB)" evidence="1">
    <location>
        <begin position="9"/>
        <end position="126"/>
    </location>
</feature>
<proteinExistence type="predicted"/>
<dbReference type="InterPro" id="IPR052539">
    <property type="entry name" value="MGD_biosynthesis_adapter"/>
</dbReference>
<sequence>MEERLRMIVLQVVGYKNAGKTTLASELVRLFASAGLIVGTLKRDAHDADPEPEGADTRRHREAGARFTALSSDSRTMWVREKPASLDELLAGMEAEGVDAVIVEGFKNADHPKLVLLRGDDDAELLRLPNIAGVALRTSAPLAEQAARQSGFPVFRTDERRFEPLLEHVRTLYLKR</sequence>
<name>A0A3G3JTU5_9BACL</name>
<dbReference type="GO" id="GO:0006777">
    <property type="term" value="P:Mo-molybdopterin cofactor biosynthetic process"/>
    <property type="evidence" value="ECO:0007669"/>
    <property type="project" value="InterPro"/>
</dbReference>
<dbReference type="GO" id="GO:0005525">
    <property type="term" value="F:GTP binding"/>
    <property type="evidence" value="ECO:0007669"/>
    <property type="project" value="InterPro"/>
</dbReference>
<dbReference type="AlphaFoldDB" id="A0A3G3JTU5"/>
<evidence type="ECO:0000259" key="1">
    <source>
        <dbReference type="Pfam" id="PF03205"/>
    </source>
</evidence>
<dbReference type="InterPro" id="IPR004435">
    <property type="entry name" value="MobB_dom"/>
</dbReference>
<dbReference type="SUPFAM" id="SSF52540">
    <property type="entry name" value="P-loop containing nucleoside triphosphate hydrolases"/>
    <property type="match status" value="1"/>
</dbReference>
<evidence type="ECO:0000313" key="3">
    <source>
        <dbReference type="Proteomes" id="UP000269097"/>
    </source>
</evidence>
<dbReference type="InterPro" id="IPR027417">
    <property type="entry name" value="P-loop_NTPase"/>
</dbReference>
<dbReference type="PANTHER" id="PTHR40072:SF1">
    <property type="entry name" value="MOLYBDOPTERIN-GUANINE DINUCLEOTIDE BIOSYNTHESIS ADAPTER PROTEIN"/>
    <property type="match status" value="1"/>
</dbReference>
<dbReference type="PANTHER" id="PTHR40072">
    <property type="entry name" value="MOLYBDOPTERIN-GUANINE DINUCLEOTIDE BIOSYNTHESIS ADAPTER PROTEIN-RELATED"/>
    <property type="match status" value="1"/>
</dbReference>
<dbReference type="KEGG" id="coh:EAV92_03110"/>
<dbReference type="Gene3D" id="3.40.50.300">
    <property type="entry name" value="P-loop containing nucleotide triphosphate hydrolases"/>
    <property type="match status" value="1"/>
</dbReference>